<keyword evidence="5" id="KW-0150">Chloroplast</keyword>
<accession>A0A7L8HZD8</accession>
<organism evidence="5">
    <name type="scientific">Cyperus rotundus</name>
    <dbReference type="NCBI Taxonomy" id="512623"/>
    <lineage>
        <taxon>Eukaryota</taxon>
        <taxon>Viridiplantae</taxon>
        <taxon>Streptophyta</taxon>
        <taxon>Embryophyta</taxon>
        <taxon>Tracheophyta</taxon>
        <taxon>Spermatophyta</taxon>
        <taxon>Magnoliopsida</taxon>
        <taxon>Liliopsida</taxon>
        <taxon>Poales</taxon>
        <taxon>Cyperaceae</taxon>
        <taxon>Cyperoideae</taxon>
        <taxon>Cypereae</taxon>
        <taxon>Cyperus</taxon>
        <taxon>C4 Cyperus</taxon>
        <taxon>Cyperus subgen. Cyperus</taxon>
        <taxon>C4 Cyperus incertae sedis</taxon>
    </lineage>
</organism>
<dbReference type="HAMAP" id="MF_00294">
    <property type="entry name" value="Ribosomal_bL33"/>
    <property type="match status" value="1"/>
</dbReference>
<dbReference type="Pfam" id="PF00471">
    <property type="entry name" value="Ribosomal_L33"/>
    <property type="match status" value="1"/>
</dbReference>
<dbReference type="AlphaFoldDB" id="A0A7L8HZD8"/>
<evidence type="ECO:0000256" key="4">
    <source>
        <dbReference type="HAMAP-Rule" id="MF_00294"/>
    </source>
</evidence>
<evidence type="ECO:0000256" key="2">
    <source>
        <dbReference type="ARBA" id="ARBA00022980"/>
    </source>
</evidence>
<keyword evidence="2 4" id="KW-0689">Ribosomal protein</keyword>
<geneLocation type="chloroplast" evidence="5"/>
<sequence length="88" mass="10569">MTDNKDVRVRAFTECTSCRVIIRVLLRVTRFVRRSVNKKSMGISRYITQTNRFNTPNLLELRKFCRYCNKHTTHRVSKIMERISMNQT</sequence>
<dbReference type="PANTHER" id="PTHR43168:SF2">
    <property type="entry name" value="LARGE RIBOSOMAL SUBUNIT PROTEIN BL33C"/>
    <property type="match status" value="1"/>
</dbReference>
<dbReference type="EMBL" id="MT937176">
    <property type="protein sequence ID" value="QOE56914.1"/>
    <property type="molecule type" value="Genomic_DNA"/>
</dbReference>
<dbReference type="GO" id="GO:0009507">
    <property type="term" value="C:chloroplast"/>
    <property type="evidence" value="ECO:0007669"/>
    <property type="project" value="UniProtKB-SubCell"/>
</dbReference>
<comment type="subcellular location">
    <subcellularLocation>
        <location evidence="4">Plastid</location>
        <location evidence="4">Chloroplast</location>
    </subcellularLocation>
</comment>
<dbReference type="InterPro" id="IPR001705">
    <property type="entry name" value="Ribosomal_bL33"/>
</dbReference>
<evidence type="ECO:0000256" key="3">
    <source>
        <dbReference type="ARBA" id="ARBA00023274"/>
    </source>
</evidence>
<keyword evidence="5" id="KW-0934">Plastid</keyword>
<proteinExistence type="inferred from homology"/>
<dbReference type="InterPro" id="IPR038584">
    <property type="entry name" value="Ribosomal_bL33_sf"/>
</dbReference>
<dbReference type="NCBIfam" id="TIGR01023">
    <property type="entry name" value="rpmG_bact"/>
    <property type="match status" value="1"/>
</dbReference>
<dbReference type="SUPFAM" id="SSF57829">
    <property type="entry name" value="Zn-binding ribosomal proteins"/>
    <property type="match status" value="1"/>
</dbReference>
<keyword evidence="3 4" id="KW-0687">Ribonucleoprotein</keyword>
<reference evidence="5" key="1">
    <citation type="submission" date="2020-08" db="EMBL/GenBank/DDBJ databases">
        <title>Characterization of the complete plastome of Cyperus rotundus L. (Cyperaceae).</title>
        <authorList>
            <person name="Wu Y."/>
        </authorList>
    </citation>
    <scope>NUCLEOTIDE SEQUENCE</scope>
</reference>
<dbReference type="GO" id="GO:0003735">
    <property type="term" value="F:structural constituent of ribosome"/>
    <property type="evidence" value="ECO:0007669"/>
    <property type="project" value="InterPro"/>
</dbReference>
<evidence type="ECO:0000256" key="1">
    <source>
        <dbReference type="ARBA" id="ARBA00007596"/>
    </source>
</evidence>
<dbReference type="InterPro" id="IPR011332">
    <property type="entry name" value="Ribosomal_zn-bd"/>
</dbReference>
<protein>
    <recommendedName>
        <fullName evidence="4">Large ribosomal subunit protein bL33c</fullName>
    </recommendedName>
</protein>
<dbReference type="GO" id="GO:0006412">
    <property type="term" value="P:translation"/>
    <property type="evidence" value="ECO:0007669"/>
    <property type="project" value="UniProtKB-UniRule"/>
</dbReference>
<gene>
    <name evidence="4 5" type="primary">rpl33</name>
</gene>
<dbReference type="PANTHER" id="PTHR43168">
    <property type="entry name" value="50S RIBOSOMAL PROTEIN L33, CHLOROPLASTIC"/>
    <property type="match status" value="1"/>
</dbReference>
<dbReference type="GO" id="GO:1990904">
    <property type="term" value="C:ribonucleoprotein complex"/>
    <property type="evidence" value="ECO:0007669"/>
    <property type="project" value="UniProtKB-KW"/>
</dbReference>
<dbReference type="NCBIfam" id="NF001764">
    <property type="entry name" value="PRK00504.1"/>
    <property type="match status" value="1"/>
</dbReference>
<evidence type="ECO:0000313" key="5">
    <source>
        <dbReference type="EMBL" id="QOE56914.1"/>
    </source>
</evidence>
<dbReference type="GO" id="GO:0005840">
    <property type="term" value="C:ribosome"/>
    <property type="evidence" value="ECO:0007669"/>
    <property type="project" value="UniProtKB-KW"/>
</dbReference>
<comment type="similarity">
    <text evidence="1 4">Belongs to the bacterial ribosomal protein bL33 family.</text>
</comment>
<dbReference type="Gene3D" id="2.20.28.120">
    <property type="entry name" value="Ribosomal protein L33"/>
    <property type="match status" value="1"/>
</dbReference>
<name>A0A7L8HZD8_9POAL</name>